<protein>
    <submittedName>
        <fullName evidence="6">SMC-Scp complex subunit ScpB</fullName>
    </submittedName>
</protein>
<accession>A0ABU5RS81</accession>
<dbReference type="InterPro" id="IPR005234">
    <property type="entry name" value="ScpB_csome_segregation"/>
</dbReference>
<keyword evidence="3" id="KW-0159">Chromosome partition</keyword>
<organism evidence="6 7">
    <name type="scientific">Cyanobium gracile UHCC 0139</name>
    <dbReference type="NCBI Taxonomy" id="3110308"/>
    <lineage>
        <taxon>Bacteria</taxon>
        <taxon>Bacillati</taxon>
        <taxon>Cyanobacteriota</taxon>
        <taxon>Cyanophyceae</taxon>
        <taxon>Synechococcales</taxon>
        <taxon>Prochlorococcaceae</taxon>
        <taxon>Cyanobium</taxon>
    </lineage>
</organism>
<feature type="compositionally biased region" description="Pro residues" evidence="5">
    <location>
        <begin position="1"/>
        <end position="11"/>
    </location>
</feature>
<dbReference type="RefSeq" id="WP_323304726.1">
    <property type="nucleotide sequence ID" value="NZ_JAYGHX010000002.1"/>
</dbReference>
<evidence type="ECO:0000313" key="6">
    <source>
        <dbReference type="EMBL" id="MEA5390645.1"/>
    </source>
</evidence>
<evidence type="ECO:0000313" key="7">
    <source>
        <dbReference type="Proteomes" id="UP001304461"/>
    </source>
</evidence>
<dbReference type="SUPFAM" id="SSF46785">
    <property type="entry name" value="Winged helix' DNA-binding domain"/>
    <property type="match status" value="2"/>
</dbReference>
<evidence type="ECO:0000256" key="2">
    <source>
        <dbReference type="ARBA" id="ARBA00022618"/>
    </source>
</evidence>
<keyword evidence="1" id="KW-0963">Cytoplasm</keyword>
<dbReference type="PANTHER" id="PTHR34298:SF2">
    <property type="entry name" value="SEGREGATION AND CONDENSATION PROTEIN B"/>
    <property type="match status" value="1"/>
</dbReference>
<keyword evidence="2" id="KW-0132">Cell division</keyword>
<dbReference type="InterPro" id="IPR036388">
    <property type="entry name" value="WH-like_DNA-bd_sf"/>
</dbReference>
<comment type="caution">
    <text evidence="6">The sequence shown here is derived from an EMBL/GenBank/DDBJ whole genome shotgun (WGS) entry which is preliminary data.</text>
</comment>
<proteinExistence type="predicted"/>
<dbReference type="PANTHER" id="PTHR34298">
    <property type="entry name" value="SEGREGATION AND CONDENSATION PROTEIN B"/>
    <property type="match status" value="1"/>
</dbReference>
<evidence type="ECO:0000256" key="4">
    <source>
        <dbReference type="ARBA" id="ARBA00023306"/>
    </source>
</evidence>
<dbReference type="EMBL" id="JAYGHX010000002">
    <property type="protein sequence ID" value="MEA5390645.1"/>
    <property type="molecule type" value="Genomic_DNA"/>
</dbReference>
<keyword evidence="7" id="KW-1185">Reference proteome</keyword>
<evidence type="ECO:0000256" key="1">
    <source>
        <dbReference type="ARBA" id="ARBA00022490"/>
    </source>
</evidence>
<keyword evidence="4" id="KW-0131">Cell cycle</keyword>
<dbReference type="InterPro" id="IPR036390">
    <property type="entry name" value="WH_DNA-bd_sf"/>
</dbReference>
<evidence type="ECO:0000256" key="3">
    <source>
        <dbReference type="ARBA" id="ARBA00022829"/>
    </source>
</evidence>
<name>A0ABU5RS81_9CYAN</name>
<dbReference type="Pfam" id="PF04079">
    <property type="entry name" value="SMC_ScpB"/>
    <property type="match status" value="1"/>
</dbReference>
<sequence>MAEADPLPPEGEPPEGERSVAATPGLSLPARLEAILYLKGRPLELGELAAIAGIDRDETELALITLMADYAHRDTALEIHQEGQHYALQLRAGLGDLVQNLLPVDLSVAALRTLATIALKKRLLQSELVELRGSGAYDHIRELLAQDFIERRRQSDGRSYWLSLSEKFHRTFSLKADDLAALGSRLAAAEPAGIPSLPDEEADP</sequence>
<evidence type="ECO:0000256" key="5">
    <source>
        <dbReference type="SAM" id="MobiDB-lite"/>
    </source>
</evidence>
<reference evidence="6 7" key="1">
    <citation type="submission" date="2023-12" db="EMBL/GenBank/DDBJ databases">
        <title>Baltic Sea Cyanobacteria.</title>
        <authorList>
            <person name="Delbaje E."/>
            <person name="Fewer D.P."/>
            <person name="Shishido T.K."/>
        </authorList>
    </citation>
    <scope>NUCLEOTIDE SEQUENCE [LARGE SCALE GENOMIC DNA]</scope>
    <source>
        <strain evidence="6 7">UHCC 0139</strain>
    </source>
</reference>
<dbReference type="Gene3D" id="1.10.10.10">
    <property type="entry name" value="Winged helix-like DNA-binding domain superfamily/Winged helix DNA-binding domain"/>
    <property type="match status" value="2"/>
</dbReference>
<dbReference type="NCBIfam" id="TIGR00281">
    <property type="entry name" value="SMC-Scp complex subunit ScpB"/>
    <property type="match status" value="1"/>
</dbReference>
<feature type="region of interest" description="Disordered" evidence="5">
    <location>
        <begin position="1"/>
        <end position="23"/>
    </location>
</feature>
<gene>
    <name evidence="6" type="primary">scpB</name>
    <name evidence="6" type="ORF">VB738_05140</name>
</gene>
<dbReference type="Proteomes" id="UP001304461">
    <property type="component" value="Unassembled WGS sequence"/>
</dbReference>